<dbReference type="NCBIfam" id="TIGR03263">
    <property type="entry name" value="guanyl_kin"/>
    <property type="match status" value="1"/>
</dbReference>
<dbReference type="AlphaFoldDB" id="A0A841QCW7"/>
<evidence type="ECO:0000256" key="1">
    <source>
        <dbReference type="ARBA" id="ARBA00003531"/>
    </source>
</evidence>
<evidence type="ECO:0000256" key="5">
    <source>
        <dbReference type="ARBA" id="ARBA00016296"/>
    </source>
</evidence>
<accession>A0A841QCW7</accession>
<dbReference type="InterPro" id="IPR008144">
    <property type="entry name" value="Guanylate_kin-like_dom"/>
</dbReference>
<dbReference type="Pfam" id="PF00625">
    <property type="entry name" value="Guanylate_kin"/>
    <property type="match status" value="1"/>
</dbReference>
<organism evidence="16 17">
    <name type="scientific">Acetobacter lovaniensis</name>
    <dbReference type="NCBI Taxonomy" id="104100"/>
    <lineage>
        <taxon>Bacteria</taxon>
        <taxon>Pseudomonadati</taxon>
        <taxon>Pseudomonadota</taxon>
        <taxon>Alphaproteobacteria</taxon>
        <taxon>Acetobacterales</taxon>
        <taxon>Acetobacteraceae</taxon>
        <taxon>Acetobacter</taxon>
    </lineage>
</organism>
<dbReference type="Gene3D" id="3.40.50.300">
    <property type="entry name" value="P-loop containing nucleotide triphosphate hydrolases"/>
    <property type="match status" value="1"/>
</dbReference>
<feature type="domain" description="Guanylate kinase-like" evidence="15">
    <location>
        <begin position="33"/>
        <end position="212"/>
    </location>
</feature>
<dbReference type="InterPro" id="IPR027417">
    <property type="entry name" value="P-loop_NTPase"/>
</dbReference>
<dbReference type="PANTHER" id="PTHR23117:SF13">
    <property type="entry name" value="GUANYLATE KINASE"/>
    <property type="match status" value="1"/>
</dbReference>
<dbReference type="PANTHER" id="PTHR23117">
    <property type="entry name" value="GUANYLATE KINASE-RELATED"/>
    <property type="match status" value="1"/>
</dbReference>
<dbReference type="InterPro" id="IPR020590">
    <property type="entry name" value="Guanylate_kinase_CS"/>
</dbReference>
<feature type="region of interest" description="Disordered" evidence="14">
    <location>
        <begin position="1"/>
        <end position="27"/>
    </location>
</feature>
<dbReference type="Proteomes" id="UP000578000">
    <property type="component" value="Unassembled WGS sequence"/>
</dbReference>
<evidence type="ECO:0000256" key="4">
    <source>
        <dbReference type="ARBA" id="ARBA00012961"/>
    </source>
</evidence>
<keyword evidence="7 13" id="KW-0808">Transferase</keyword>
<dbReference type="PROSITE" id="PS50052">
    <property type="entry name" value="GUANYLATE_KINASE_2"/>
    <property type="match status" value="1"/>
</dbReference>
<dbReference type="GO" id="GO:0005524">
    <property type="term" value="F:ATP binding"/>
    <property type="evidence" value="ECO:0007669"/>
    <property type="project" value="UniProtKB-UniRule"/>
</dbReference>
<protein>
    <recommendedName>
        <fullName evidence="5 13">Guanylate kinase</fullName>
        <ecNumber evidence="4 13">2.7.4.8</ecNumber>
    </recommendedName>
    <alternativeName>
        <fullName evidence="11 13">GMP kinase</fullName>
    </alternativeName>
</protein>
<keyword evidence="10 13" id="KW-0067">ATP-binding</keyword>
<sequence>MKRQERKFEQAGCEKSSMAHNGTAHPGQATRRGVCLVISAPSGAGKSTIANALRASDTKLKHSVSVTTRQPRPGEKEGVHYYFRTMEQFEAMAQAGDLLEWAIVFGRGYGTPRAPVEQALAAGHDMVFDIDWQGHRQIREALPGDVIGLFVLPPSLEELERRLKGRGSDHPDEIARRMAAARDEISHWQEFDNVIINTELDRAVAEARSVLVAGRLLTRRQTGLADFVATFGA</sequence>
<dbReference type="PROSITE" id="PS00856">
    <property type="entry name" value="GUANYLATE_KINASE_1"/>
    <property type="match status" value="1"/>
</dbReference>
<reference evidence="16 17" key="1">
    <citation type="submission" date="2020-08" db="EMBL/GenBank/DDBJ databases">
        <title>Genomic Encyclopedia of Type Strains, Phase IV (KMG-IV): sequencing the most valuable type-strain genomes for metagenomic binning, comparative biology and taxonomic classification.</title>
        <authorList>
            <person name="Goeker M."/>
        </authorList>
    </citation>
    <scope>NUCLEOTIDE SEQUENCE [LARGE SCALE GENOMIC DNA]</scope>
    <source>
        <strain evidence="16 17">DSM 4491</strain>
    </source>
</reference>
<keyword evidence="8 13" id="KW-0547">Nucleotide-binding</keyword>
<dbReference type="EC" id="2.7.4.8" evidence="4 13"/>
<dbReference type="HAMAP" id="MF_00328">
    <property type="entry name" value="Guanylate_kinase"/>
    <property type="match status" value="1"/>
</dbReference>
<name>A0A841QCW7_9PROT</name>
<evidence type="ECO:0000259" key="15">
    <source>
        <dbReference type="PROSITE" id="PS50052"/>
    </source>
</evidence>
<feature type="binding site" evidence="13">
    <location>
        <begin position="40"/>
        <end position="47"/>
    </location>
    <ligand>
        <name>ATP</name>
        <dbReference type="ChEBI" id="CHEBI:30616"/>
    </ligand>
</feature>
<evidence type="ECO:0000256" key="12">
    <source>
        <dbReference type="ARBA" id="ARBA00048594"/>
    </source>
</evidence>
<comment type="catalytic activity">
    <reaction evidence="12 13">
        <text>GMP + ATP = GDP + ADP</text>
        <dbReference type="Rhea" id="RHEA:20780"/>
        <dbReference type="ChEBI" id="CHEBI:30616"/>
        <dbReference type="ChEBI" id="CHEBI:58115"/>
        <dbReference type="ChEBI" id="CHEBI:58189"/>
        <dbReference type="ChEBI" id="CHEBI:456216"/>
        <dbReference type="EC" id="2.7.4.8"/>
    </reaction>
</comment>
<evidence type="ECO:0000256" key="8">
    <source>
        <dbReference type="ARBA" id="ARBA00022741"/>
    </source>
</evidence>
<dbReference type="InterPro" id="IPR008145">
    <property type="entry name" value="GK/Ca_channel_bsu"/>
</dbReference>
<keyword evidence="9 13" id="KW-0418">Kinase</keyword>
<evidence type="ECO:0000313" key="17">
    <source>
        <dbReference type="Proteomes" id="UP000578000"/>
    </source>
</evidence>
<dbReference type="GO" id="GO:0005829">
    <property type="term" value="C:cytosol"/>
    <property type="evidence" value="ECO:0007669"/>
    <property type="project" value="TreeGrafter"/>
</dbReference>
<comment type="similarity">
    <text evidence="3 13">Belongs to the guanylate kinase family.</text>
</comment>
<evidence type="ECO:0000256" key="10">
    <source>
        <dbReference type="ARBA" id="ARBA00022840"/>
    </source>
</evidence>
<evidence type="ECO:0000256" key="13">
    <source>
        <dbReference type="HAMAP-Rule" id="MF_00328"/>
    </source>
</evidence>
<dbReference type="FunFam" id="3.30.63.10:FF:000005">
    <property type="entry name" value="Guanylate kinase"/>
    <property type="match status" value="1"/>
</dbReference>
<evidence type="ECO:0000256" key="14">
    <source>
        <dbReference type="SAM" id="MobiDB-lite"/>
    </source>
</evidence>
<gene>
    <name evidence="13" type="primary">gmk</name>
    <name evidence="16" type="ORF">HNR55_000553</name>
</gene>
<evidence type="ECO:0000256" key="3">
    <source>
        <dbReference type="ARBA" id="ARBA00005790"/>
    </source>
</evidence>
<comment type="function">
    <text evidence="1 13">Essential for recycling GMP and indirectly, cGMP.</text>
</comment>
<proteinExistence type="inferred from homology"/>
<dbReference type="InterPro" id="IPR017665">
    <property type="entry name" value="Guanylate_kinase"/>
</dbReference>
<evidence type="ECO:0000313" key="16">
    <source>
        <dbReference type="EMBL" id="MBB6455992.1"/>
    </source>
</evidence>
<keyword evidence="17" id="KW-1185">Reference proteome</keyword>
<comment type="subcellular location">
    <subcellularLocation>
        <location evidence="2 13">Cytoplasm</location>
    </subcellularLocation>
</comment>
<comment type="caution">
    <text evidence="16">The sequence shown here is derived from an EMBL/GenBank/DDBJ whole genome shotgun (WGS) entry which is preliminary data.</text>
</comment>
<dbReference type="EMBL" id="JACHIE010000001">
    <property type="protein sequence ID" value="MBB6455992.1"/>
    <property type="molecule type" value="Genomic_DNA"/>
</dbReference>
<keyword evidence="6 13" id="KW-0963">Cytoplasm</keyword>
<evidence type="ECO:0000256" key="7">
    <source>
        <dbReference type="ARBA" id="ARBA00022679"/>
    </source>
</evidence>
<dbReference type="GO" id="GO:0004385">
    <property type="term" value="F:GMP kinase activity"/>
    <property type="evidence" value="ECO:0007669"/>
    <property type="project" value="UniProtKB-UniRule"/>
</dbReference>
<evidence type="ECO:0000256" key="2">
    <source>
        <dbReference type="ARBA" id="ARBA00004496"/>
    </source>
</evidence>
<evidence type="ECO:0000256" key="9">
    <source>
        <dbReference type="ARBA" id="ARBA00022777"/>
    </source>
</evidence>
<dbReference type="SMART" id="SM00072">
    <property type="entry name" value="GuKc"/>
    <property type="match status" value="1"/>
</dbReference>
<evidence type="ECO:0000256" key="6">
    <source>
        <dbReference type="ARBA" id="ARBA00022490"/>
    </source>
</evidence>
<evidence type="ECO:0000256" key="11">
    <source>
        <dbReference type="ARBA" id="ARBA00030128"/>
    </source>
</evidence>
<dbReference type="CDD" id="cd00071">
    <property type="entry name" value="GMPK"/>
    <property type="match status" value="1"/>
</dbReference>
<dbReference type="SUPFAM" id="SSF52540">
    <property type="entry name" value="P-loop containing nucleoside triphosphate hydrolases"/>
    <property type="match status" value="1"/>
</dbReference>
<dbReference type="Gene3D" id="3.30.63.10">
    <property type="entry name" value="Guanylate Kinase phosphate binding domain"/>
    <property type="match status" value="1"/>
</dbReference>